<dbReference type="Pfam" id="PF00072">
    <property type="entry name" value="Response_reg"/>
    <property type="match status" value="1"/>
</dbReference>
<keyword evidence="4" id="KW-0238">DNA-binding</keyword>
<comment type="caution">
    <text evidence="4">The sequence shown here is derived from an EMBL/GenBank/DDBJ whole genome shotgun (WGS) entry which is preliminary data.</text>
</comment>
<dbReference type="GeneID" id="83015347"/>
<reference evidence="4 5" key="1">
    <citation type="submission" date="2018-08" db="EMBL/GenBank/DDBJ databases">
        <title>A genome reference for cultivated species of the human gut microbiota.</title>
        <authorList>
            <person name="Zou Y."/>
            <person name="Xue W."/>
            <person name="Luo G."/>
        </authorList>
    </citation>
    <scope>NUCLEOTIDE SEQUENCE [LARGE SCALE GENOMIC DNA]</scope>
    <source>
        <strain evidence="4 5">AF24-29</strain>
    </source>
</reference>
<dbReference type="Gene3D" id="2.40.50.1020">
    <property type="entry name" value="LytTr DNA-binding domain"/>
    <property type="match status" value="1"/>
</dbReference>
<evidence type="ECO:0000259" key="3">
    <source>
        <dbReference type="PROSITE" id="PS50930"/>
    </source>
</evidence>
<keyword evidence="5" id="KW-1185">Reference proteome</keyword>
<dbReference type="PROSITE" id="PS50930">
    <property type="entry name" value="HTH_LYTTR"/>
    <property type="match status" value="1"/>
</dbReference>
<evidence type="ECO:0000313" key="4">
    <source>
        <dbReference type="EMBL" id="RGR74714.1"/>
    </source>
</evidence>
<evidence type="ECO:0000313" key="5">
    <source>
        <dbReference type="Proteomes" id="UP000284178"/>
    </source>
</evidence>
<dbReference type="GO" id="GO:0003677">
    <property type="term" value="F:DNA binding"/>
    <property type="evidence" value="ECO:0007669"/>
    <property type="project" value="UniProtKB-KW"/>
</dbReference>
<dbReference type="Gene3D" id="3.40.50.2300">
    <property type="match status" value="1"/>
</dbReference>
<dbReference type="SMART" id="SM00448">
    <property type="entry name" value="REC"/>
    <property type="match status" value="1"/>
</dbReference>
<evidence type="ECO:0000259" key="2">
    <source>
        <dbReference type="PROSITE" id="PS50110"/>
    </source>
</evidence>
<dbReference type="AlphaFoldDB" id="A0A412G2N6"/>
<dbReference type="SMART" id="SM00850">
    <property type="entry name" value="LytTR"/>
    <property type="match status" value="1"/>
</dbReference>
<name>A0A412G2N6_9FIRM</name>
<dbReference type="InterPro" id="IPR007492">
    <property type="entry name" value="LytTR_DNA-bd_dom"/>
</dbReference>
<protein>
    <submittedName>
        <fullName evidence="4">DNA-binding response regulator</fullName>
    </submittedName>
</protein>
<dbReference type="PANTHER" id="PTHR37299:SF1">
    <property type="entry name" value="STAGE 0 SPORULATION PROTEIN A HOMOLOG"/>
    <property type="match status" value="1"/>
</dbReference>
<proteinExistence type="predicted"/>
<feature type="domain" description="HTH LytTR-type" evidence="3">
    <location>
        <begin position="132"/>
        <end position="229"/>
    </location>
</feature>
<dbReference type="InterPro" id="IPR011006">
    <property type="entry name" value="CheY-like_superfamily"/>
</dbReference>
<dbReference type="PROSITE" id="PS50110">
    <property type="entry name" value="RESPONSE_REGULATORY"/>
    <property type="match status" value="1"/>
</dbReference>
<organism evidence="4 5">
    <name type="scientific">Holdemania filiformis</name>
    <dbReference type="NCBI Taxonomy" id="61171"/>
    <lineage>
        <taxon>Bacteria</taxon>
        <taxon>Bacillati</taxon>
        <taxon>Bacillota</taxon>
        <taxon>Erysipelotrichia</taxon>
        <taxon>Erysipelotrichales</taxon>
        <taxon>Erysipelotrichaceae</taxon>
        <taxon>Holdemania</taxon>
    </lineage>
</organism>
<feature type="domain" description="Response regulatory" evidence="2">
    <location>
        <begin position="3"/>
        <end position="120"/>
    </location>
</feature>
<dbReference type="InterPro" id="IPR046947">
    <property type="entry name" value="LytR-like"/>
</dbReference>
<dbReference type="Pfam" id="PF04397">
    <property type="entry name" value="LytTR"/>
    <property type="match status" value="1"/>
</dbReference>
<dbReference type="PANTHER" id="PTHR37299">
    <property type="entry name" value="TRANSCRIPTIONAL REGULATOR-RELATED"/>
    <property type="match status" value="1"/>
</dbReference>
<feature type="modified residue" description="4-aspartylphosphate" evidence="1">
    <location>
        <position position="57"/>
    </location>
</feature>
<dbReference type="Proteomes" id="UP000284178">
    <property type="component" value="Unassembled WGS sequence"/>
</dbReference>
<dbReference type="InterPro" id="IPR001789">
    <property type="entry name" value="Sig_transdc_resp-reg_receiver"/>
</dbReference>
<dbReference type="SUPFAM" id="SSF52172">
    <property type="entry name" value="CheY-like"/>
    <property type="match status" value="1"/>
</dbReference>
<evidence type="ECO:0000256" key="1">
    <source>
        <dbReference type="PROSITE-ProRule" id="PRU00169"/>
    </source>
</evidence>
<accession>A0A412G2N6</accession>
<dbReference type="EMBL" id="QRUP01000008">
    <property type="protein sequence ID" value="RGR74714.1"/>
    <property type="molecule type" value="Genomic_DNA"/>
</dbReference>
<keyword evidence="1" id="KW-0597">Phosphoprotein</keyword>
<dbReference type="GO" id="GO:0000156">
    <property type="term" value="F:phosphorelay response regulator activity"/>
    <property type="evidence" value="ECO:0007669"/>
    <property type="project" value="InterPro"/>
</dbReference>
<dbReference type="RefSeq" id="WP_117894799.1">
    <property type="nucleotide sequence ID" value="NZ_CABJCV010000008.1"/>
</dbReference>
<sequence length="235" mass="27652">MIRVALVEDYLPQIQRMEEILNQIQHDEKLNLQITVFQDGETFSSMPPHSFDLALLDIQMDKMDGMQAAAKIRKQDEDLIIIFITNLAQYAIQGYAVQAMDFILKPVNPVLFKEKLMKAIRRIERKQKEKRISIKTTQGWVWLKMDEICYVEIVSRHLEIHTDTQVLCCSEPLQNLQALLDERFFRCHVAYLVNMDYVKQVYKTTVRVGKDELLVSKYRRKEFMDALTKHVGRSL</sequence>
<gene>
    <name evidence="4" type="ORF">DWY25_08000</name>
</gene>